<sequence length="52" mass="5651">MSICAFWQLYDNLVPLILSKTFGLGETMTGGIIAMSSYRSPAVALMPDITPK</sequence>
<accession>A0A6P1TIR9</accession>
<reference evidence="1 2" key="1">
    <citation type="submission" date="2020-01" db="EMBL/GenBank/DDBJ databases">
        <title>Genome analysis of Anaerocolumna sp. CBA3638.</title>
        <authorList>
            <person name="Kim J."/>
            <person name="Roh S.W."/>
        </authorList>
    </citation>
    <scope>NUCLEOTIDE SEQUENCE [LARGE SCALE GENOMIC DNA]</scope>
    <source>
        <strain evidence="1 2">CBA3638</strain>
    </source>
</reference>
<proteinExistence type="predicted"/>
<dbReference type="AlphaFoldDB" id="A0A6P1TIR9"/>
<keyword evidence="2" id="KW-1185">Reference proteome</keyword>
<name>A0A6P1TIR9_9FIRM</name>
<protein>
    <submittedName>
        <fullName evidence="1">Uncharacterized protein</fullName>
    </submittedName>
</protein>
<dbReference type="EMBL" id="CP048000">
    <property type="protein sequence ID" value="QHQ59816.1"/>
    <property type="molecule type" value="Genomic_DNA"/>
</dbReference>
<organism evidence="1 2">
    <name type="scientific">Anaerocolumna sedimenticola</name>
    <dbReference type="NCBI Taxonomy" id="2696063"/>
    <lineage>
        <taxon>Bacteria</taxon>
        <taxon>Bacillati</taxon>
        <taxon>Bacillota</taxon>
        <taxon>Clostridia</taxon>
        <taxon>Lachnospirales</taxon>
        <taxon>Lachnospiraceae</taxon>
        <taxon>Anaerocolumna</taxon>
    </lineage>
</organism>
<gene>
    <name evidence="1" type="ORF">Ana3638_02530</name>
</gene>
<dbReference type="KEGG" id="anr:Ana3638_02530"/>
<evidence type="ECO:0000313" key="1">
    <source>
        <dbReference type="EMBL" id="QHQ59816.1"/>
    </source>
</evidence>
<dbReference type="Proteomes" id="UP000464314">
    <property type="component" value="Chromosome"/>
</dbReference>
<dbReference type="RefSeq" id="WP_161836652.1">
    <property type="nucleotide sequence ID" value="NZ_CP048000.1"/>
</dbReference>
<evidence type="ECO:0000313" key="2">
    <source>
        <dbReference type="Proteomes" id="UP000464314"/>
    </source>
</evidence>